<name>A0ABT3ST64_9GAMM</name>
<sequence length="100" mass="11328">MEKVIVCWRDVPAQVIIKHRRKRATVELSERFQKAIDKAAMRAGKADSDAYMEDWCRRSTPHAGVGSLEDIAKNVADSIESDYSDDVLSKMIADVGYRVR</sequence>
<accession>A0ABT3ST64</accession>
<proteinExistence type="predicted"/>
<feature type="domain" description="Virulence factor" evidence="1">
    <location>
        <begin position="6"/>
        <end position="92"/>
    </location>
</feature>
<comment type="caution">
    <text evidence="2">The sequence shown here is derived from an EMBL/GenBank/DDBJ whole genome shotgun (WGS) entry which is preliminary data.</text>
</comment>
<protein>
    <recommendedName>
        <fullName evidence="1">Virulence factor domain-containing protein</fullName>
    </recommendedName>
</protein>
<reference evidence="2" key="1">
    <citation type="submission" date="2019-02" db="EMBL/GenBank/DDBJ databases">
        <authorList>
            <person name="Li S.-H."/>
        </authorList>
    </citation>
    <scope>NUCLEOTIDE SEQUENCE</scope>
    <source>
        <strain evidence="2">IMCC8485</strain>
    </source>
</reference>
<dbReference type="EMBL" id="SHNP01000002">
    <property type="protein sequence ID" value="MCX2973183.1"/>
    <property type="molecule type" value="Genomic_DNA"/>
</dbReference>
<dbReference type="Proteomes" id="UP001143307">
    <property type="component" value="Unassembled WGS sequence"/>
</dbReference>
<evidence type="ECO:0000313" key="3">
    <source>
        <dbReference type="Proteomes" id="UP001143307"/>
    </source>
</evidence>
<gene>
    <name evidence="2" type="ORF">EYC87_06225</name>
</gene>
<evidence type="ECO:0000259" key="1">
    <source>
        <dbReference type="Pfam" id="PF13769"/>
    </source>
</evidence>
<organism evidence="2 3">
    <name type="scientific">Candidatus Seongchinamella marina</name>
    <dbReference type="NCBI Taxonomy" id="2518990"/>
    <lineage>
        <taxon>Bacteria</taxon>
        <taxon>Pseudomonadati</taxon>
        <taxon>Pseudomonadota</taxon>
        <taxon>Gammaproteobacteria</taxon>
        <taxon>Cellvibrionales</taxon>
        <taxon>Halieaceae</taxon>
        <taxon>Seongchinamella</taxon>
    </lineage>
</organism>
<dbReference type="InterPro" id="IPR025989">
    <property type="entry name" value="Virulence_F_dom"/>
</dbReference>
<keyword evidence="3" id="KW-1185">Reference proteome</keyword>
<dbReference type="Pfam" id="PF13769">
    <property type="entry name" value="Virulence_fact"/>
    <property type="match status" value="1"/>
</dbReference>
<dbReference type="RefSeq" id="WP_279252133.1">
    <property type="nucleotide sequence ID" value="NZ_SHNP01000002.1"/>
</dbReference>
<evidence type="ECO:0000313" key="2">
    <source>
        <dbReference type="EMBL" id="MCX2973183.1"/>
    </source>
</evidence>